<protein>
    <submittedName>
        <fullName evidence="1">Uncharacterized protein</fullName>
    </submittedName>
</protein>
<name>A0A1D6IAN0_MAIZE</name>
<dbReference type="AlphaFoldDB" id="A0A1D6IAN0"/>
<organism evidence="1">
    <name type="scientific">Zea mays</name>
    <name type="common">Maize</name>
    <dbReference type="NCBI Taxonomy" id="4577"/>
    <lineage>
        <taxon>Eukaryota</taxon>
        <taxon>Viridiplantae</taxon>
        <taxon>Streptophyta</taxon>
        <taxon>Embryophyta</taxon>
        <taxon>Tracheophyta</taxon>
        <taxon>Spermatophyta</taxon>
        <taxon>Magnoliopsida</taxon>
        <taxon>Liliopsida</taxon>
        <taxon>Poales</taxon>
        <taxon>Poaceae</taxon>
        <taxon>PACMAD clade</taxon>
        <taxon>Panicoideae</taxon>
        <taxon>Andropogonodae</taxon>
        <taxon>Andropogoneae</taxon>
        <taxon>Tripsacinae</taxon>
        <taxon>Zea</taxon>
    </lineage>
</organism>
<evidence type="ECO:0000313" key="1">
    <source>
        <dbReference type="EMBL" id="ONM57029.1"/>
    </source>
</evidence>
<accession>A0A1D6IAN0</accession>
<dbReference type="EMBL" id="CM007650">
    <property type="protein sequence ID" value="ONM57029.1"/>
    <property type="molecule type" value="Genomic_DNA"/>
</dbReference>
<proteinExistence type="predicted"/>
<reference evidence="1" key="1">
    <citation type="submission" date="2015-12" db="EMBL/GenBank/DDBJ databases">
        <title>Update maize B73 reference genome by single molecule sequencing technologies.</title>
        <authorList>
            <consortium name="Maize Genome Sequencing Project"/>
            <person name="Ware D."/>
        </authorList>
    </citation>
    <scope>NUCLEOTIDE SEQUENCE [LARGE SCALE GENOMIC DNA]</scope>
    <source>
        <tissue evidence="1">Seedling</tissue>
    </source>
</reference>
<sequence length="55" mass="6252">MRGRRKRDGKLGAVEREALTKFLTDREVEDELAGFLHYYVANKQGEDGTAPVVEE</sequence>
<gene>
    <name evidence="1" type="ORF">ZEAMMB73_Zm00001d021395</name>
</gene>